<name>L0HFS3_METFS</name>
<protein>
    <recommendedName>
        <fullName evidence="3">Lipoprotein</fullName>
    </recommendedName>
</protein>
<dbReference type="STRING" id="593750.Metfor_1842"/>
<reference evidence="2" key="1">
    <citation type="submission" date="2011-12" db="EMBL/GenBank/DDBJ databases">
        <title>Complete sequence of Methanoregula formicicum SMSP.</title>
        <authorList>
            <person name="Lucas S."/>
            <person name="Han J."/>
            <person name="Lapidus A."/>
            <person name="Cheng J.-F."/>
            <person name="Goodwin L."/>
            <person name="Pitluck S."/>
            <person name="Peters L."/>
            <person name="Ovchinnikova G."/>
            <person name="Teshima H."/>
            <person name="Detter J.C."/>
            <person name="Han C."/>
            <person name="Tapia R."/>
            <person name="Land M."/>
            <person name="Hauser L."/>
            <person name="Kyrpides N."/>
            <person name="Ivanova N."/>
            <person name="Pagani I."/>
            <person name="Imachi H."/>
            <person name="Tamaki H."/>
            <person name="Sekiguchi Y."/>
            <person name="Kamagata Y."/>
            <person name="Cadillo-Quiroz H."/>
            <person name="Zinder S."/>
            <person name="Liu W.-T."/>
            <person name="Woyke T."/>
        </authorList>
    </citation>
    <scope>NUCLEOTIDE SEQUENCE [LARGE SCALE GENOMIC DNA]</scope>
    <source>
        <strain evidence="2">DSM 22288 / NBRC 105244 / SMSP</strain>
    </source>
</reference>
<dbReference type="eggNOG" id="arCOG07676">
    <property type="taxonomic scope" value="Archaea"/>
</dbReference>
<accession>L0HFS3</accession>
<sequence precursor="true">MRSAQVLVLFLLLCSVLAVAGCTSSTANPPPVTATAISLPSIALDRTDLPEGYVLTMSNVKTDADVSPLAQSLGWQAGYVAEYTKSAAPGTVILHSLAGYKESSLPDVIAYINRADRSCSDLEYFDIAVTGLGENSRGFIGYMPDKEQVAIPASVPASGPLTDIAVSNEKPSTRSCGQNYVEIVFTKGNILEVIRISGPTIDDKEAIAIAQKAYSKIP</sequence>
<organism evidence="1 2">
    <name type="scientific">Methanoregula formicica (strain DSM 22288 / NBRC 105244 / SMSP)</name>
    <dbReference type="NCBI Taxonomy" id="593750"/>
    <lineage>
        <taxon>Archaea</taxon>
        <taxon>Methanobacteriati</taxon>
        <taxon>Methanobacteriota</taxon>
        <taxon>Stenosarchaea group</taxon>
        <taxon>Methanomicrobia</taxon>
        <taxon>Methanomicrobiales</taxon>
        <taxon>Methanoregulaceae</taxon>
        <taxon>Methanoregula</taxon>
    </lineage>
</organism>
<dbReference type="Proteomes" id="UP000010824">
    <property type="component" value="Chromosome"/>
</dbReference>
<reference evidence="1 2" key="2">
    <citation type="journal article" date="2014" name="Genome Announc.">
        <title>Complete Genome Sequence of Methanoregula formicica SMSPT, a Mesophilic Hydrogenotrophic Methanogen Isolated from a Methanogenic Upflow Anaerobic Sludge Blanket Reactor.</title>
        <authorList>
            <person name="Yamamoto K."/>
            <person name="Tamaki H."/>
            <person name="Cadillo-Quiroz H."/>
            <person name="Imachi H."/>
            <person name="Kyrpides N."/>
            <person name="Woyke T."/>
            <person name="Goodwin L."/>
            <person name="Zinder S.H."/>
            <person name="Kamagata Y."/>
            <person name="Liu W.T."/>
        </authorList>
    </citation>
    <scope>NUCLEOTIDE SEQUENCE [LARGE SCALE GENOMIC DNA]</scope>
    <source>
        <strain evidence="2">DSM 22288 / NBRC 105244 / SMSP</strain>
    </source>
</reference>
<evidence type="ECO:0000313" key="2">
    <source>
        <dbReference type="Proteomes" id="UP000010824"/>
    </source>
</evidence>
<dbReference type="GeneID" id="14308231"/>
<dbReference type="RefSeq" id="WP_015285828.1">
    <property type="nucleotide sequence ID" value="NC_019943.1"/>
</dbReference>
<evidence type="ECO:0000313" key="1">
    <source>
        <dbReference type="EMBL" id="AGB02865.1"/>
    </source>
</evidence>
<dbReference type="HOGENOM" id="CLU_1264569_0_0_2"/>
<evidence type="ECO:0008006" key="3">
    <source>
        <dbReference type="Google" id="ProtNLM"/>
    </source>
</evidence>
<dbReference type="EMBL" id="CP003167">
    <property type="protein sequence ID" value="AGB02865.1"/>
    <property type="molecule type" value="Genomic_DNA"/>
</dbReference>
<dbReference type="AlphaFoldDB" id="L0HFS3"/>
<proteinExistence type="predicted"/>
<dbReference type="PROSITE" id="PS51257">
    <property type="entry name" value="PROKAR_LIPOPROTEIN"/>
    <property type="match status" value="1"/>
</dbReference>
<keyword evidence="2" id="KW-1185">Reference proteome</keyword>
<dbReference type="InParanoid" id="L0HFS3"/>
<dbReference type="KEGG" id="mfo:Metfor_1842"/>
<gene>
    <name evidence="1" type="ordered locus">Metfor_1842</name>
</gene>